<proteinExistence type="predicted"/>
<name>A0A814S592_9BILA</name>
<evidence type="ECO:0000313" key="3">
    <source>
        <dbReference type="Proteomes" id="UP000663864"/>
    </source>
</evidence>
<dbReference type="EMBL" id="CAJOBD010002939">
    <property type="protein sequence ID" value="CAF3918417.1"/>
    <property type="molecule type" value="Genomic_DNA"/>
</dbReference>
<dbReference type="EMBL" id="CAJNOT010001086">
    <property type="protein sequence ID" value="CAF1142806.1"/>
    <property type="molecule type" value="Genomic_DNA"/>
</dbReference>
<evidence type="ECO:0000313" key="1">
    <source>
        <dbReference type="EMBL" id="CAF1142806.1"/>
    </source>
</evidence>
<protein>
    <submittedName>
        <fullName evidence="1">Uncharacterized protein</fullName>
    </submittedName>
</protein>
<dbReference type="Proteomes" id="UP000663864">
    <property type="component" value="Unassembled WGS sequence"/>
</dbReference>
<dbReference type="Proteomes" id="UP000663836">
    <property type="component" value="Unassembled WGS sequence"/>
</dbReference>
<organism evidence="1 3">
    <name type="scientific">Rotaria sordida</name>
    <dbReference type="NCBI Taxonomy" id="392033"/>
    <lineage>
        <taxon>Eukaryota</taxon>
        <taxon>Metazoa</taxon>
        <taxon>Spiralia</taxon>
        <taxon>Gnathifera</taxon>
        <taxon>Rotifera</taxon>
        <taxon>Eurotatoria</taxon>
        <taxon>Bdelloidea</taxon>
        <taxon>Philodinida</taxon>
        <taxon>Philodinidae</taxon>
        <taxon>Rotaria</taxon>
    </lineage>
</organism>
<accession>A0A814S592</accession>
<sequence length="80" mass="9259">MSSIITDVNYSIACKFIMADQYKFYLTQLQRSQISQAIFTYKQLFSMKTCSLLFKCSIMKSFETNLLEVLLPSAKTSVYD</sequence>
<evidence type="ECO:0000313" key="2">
    <source>
        <dbReference type="EMBL" id="CAF3918417.1"/>
    </source>
</evidence>
<comment type="caution">
    <text evidence="1">The sequence shown here is derived from an EMBL/GenBank/DDBJ whole genome shotgun (WGS) entry which is preliminary data.</text>
</comment>
<reference evidence="1" key="1">
    <citation type="submission" date="2021-02" db="EMBL/GenBank/DDBJ databases">
        <authorList>
            <person name="Nowell W R."/>
        </authorList>
    </citation>
    <scope>NUCLEOTIDE SEQUENCE</scope>
</reference>
<gene>
    <name evidence="2" type="ORF">JBS370_LOCUS21783</name>
    <name evidence="1" type="ORF">ZHD862_LOCUS19736</name>
</gene>
<dbReference type="AlphaFoldDB" id="A0A814S592"/>